<accession>A0A2T9YJN7</accession>
<feature type="region of interest" description="Disordered" evidence="1">
    <location>
        <begin position="39"/>
        <end position="58"/>
    </location>
</feature>
<dbReference type="EMBL" id="MBFT01000358">
    <property type="protein sequence ID" value="PVU92547.1"/>
    <property type="molecule type" value="Genomic_DNA"/>
</dbReference>
<sequence>MLRGKFLPPIIACVVGVSISMYTLQPYIEEQNKKKRELNQDLKKLHEDSEDKRSSEDK</sequence>
<organism evidence="2 3">
    <name type="scientific">Furculomyces boomerangus</name>
    <dbReference type="NCBI Taxonomy" id="61424"/>
    <lineage>
        <taxon>Eukaryota</taxon>
        <taxon>Fungi</taxon>
        <taxon>Fungi incertae sedis</taxon>
        <taxon>Zoopagomycota</taxon>
        <taxon>Kickxellomycotina</taxon>
        <taxon>Harpellomycetes</taxon>
        <taxon>Harpellales</taxon>
        <taxon>Harpellaceae</taxon>
        <taxon>Furculomyces</taxon>
    </lineage>
</organism>
<protein>
    <submittedName>
        <fullName evidence="2">Uncharacterized protein</fullName>
    </submittedName>
</protein>
<dbReference type="AlphaFoldDB" id="A0A2T9YJN7"/>
<proteinExistence type="predicted"/>
<reference evidence="2 3" key="1">
    <citation type="journal article" date="2018" name="MBio">
        <title>Comparative Genomics Reveals the Core Gene Toolbox for the Fungus-Insect Symbiosis.</title>
        <authorList>
            <person name="Wang Y."/>
            <person name="Stata M."/>
            <person name="Wang W."/>
            <person name="Stajich J.E."/>
            <person name="White M.M."/>
            <person name="Moncalvo J.M."/>
        </authorList>
    </citation>
    <scope>NUCLEOTIDE SEQUENCE [LARGE SCALE GENOMIC DNA]</scope>
    <source>
        <strain evidence="2 3">AUS-77-4</strain>
    </source>
</reference>
<comment type="caution">
    <text evidence="2">The sequence shown here is derived from an EMBL/GenBank/DDBJ whole genome shotgun (WGS) entry which is preliminary data.</text>
</comment>
<keyword evidence="3" id="KW-1185">Reference proteome</keyword>
<name>A0A2T9YJN7_9FUNG</name>
<dbReference type="InterPro" id="IPR057394">
    <property type="entry name" value="PIGBOS1"/>
</dbReference>
<dbReference type="Proteomes" id="UP000245699">
    <property type="component" value="Unassembled WGS sequence"/>
</dbReference>
<evidence type="ECO:0000256" key="1">
    <source>
        <dbReference type="SAM" id="MobiDB-lite"/>
    </source>
</evidence>
<dbReference type="Pfam" id="PF23670">
    <property type="entry name" value="PIGBOS1"/>
    <property type="match status" value="1"/>
</dbReference>
<evidence type="ECO:0000313" key="2">
    <source>
        <dbReference type="EMBL" id="PVU92547.1"/>
    </source>
</evidence>
<gene>
    <name evidence="2" type="ORF">BB559_003679</name>
</gene>
<evidence type="ECO:0000313" key="3">
    <source>
        <dbReference type="Proteomes" id="UP000245699"/>
    </source>
</evidence>